<gene>
    <name evidence="3" type="ORF">EZS28_005160</name>
</gene>
<dbReference type="EMBL" id="SNRW01000778">
    <property type="protein sequence ID" value="KAA6399318.1"/>
    <property type="molecule type" value="Genomic_DNA"/>
</dbReference>
<feature type="compositionally biased region" description="Acidic residues" evidence="2">
    <location>
        <begin position="657"/>
        <end position="672"/>
    </location>
</feature>
<feature type="compositionally biased region" description="Basic and acidic residues" evidence="2">
    <location>
        <begin position="43"/>
        <end position="55"/>
    </location>
</feature>
<feature type="compositionally biased region" description="Acidic residues" evidence="2">
    <location>
        <begin position="583"/>
        <end position="595"/>
    </location>
</feature>
<feature type="compositionally biased region" description="Basic and acidic residues" evidence="2">
    <location>
        <begin position="64"/>
        <end position="76"/>
    </location>
</feature>
<feature type="compositionally biased region" description="Polar residues" evidence="2">
    <location>
        <begin position="1"/>
        <end position="24"/>
    </location>
</feature>
<evidence type="ECO:0000313" key="4">
    <source>
        <dbReference type="Proteomes" id="UP000324800"/>
    </source>
</evidence>
<name>A0A5J4WWB5_9EUKA</name>
<evidence type="ECO:0000313" key="3">
    <source>
        <dbReference type="EMBL" id="KAA6399318.1"/>
    </source>
</evidence>
<feature type="region of interest" description="Disordered" evidence="2">
    <location>
        <begin position="432"/>
        <end position="479"/>
    </location>
</feature>
<feature type="compositionally biased region" description="Polar residues" evidence="2">
    <location>
        <begin position="432"/>
        <end position="441"/>
    </location>
</feature>
<organism evidence="3 4">
    <name type="scientific">Streblomastix strix</name>
    <dbReference type="NCBI Taxonomy" id="222440"/>
    <lineage>
        <taxon>Eukaryota</taxon>
        <taxon>Metamonada</taxon>
        <taxon>Preaxostyla</taxon>
        <taxon>Oxymonadida</taxon>
        <taxon>Streblomastigidae</taxon>
        <taxon>Streblomastix</taxon>
    </lineage>
</organism>
<proteinExistence type="predicted"/>
<feature type="compositionally biased region" description="Basic and acidic residues" evidence="2">
    <location>
        <begin position="90"/>
        <end position="104"/>
    </location>
</feature>
<feature type="region of interest" description="Disordered" evidence="2">
    <location>
        <begin position="1"/>
        <end position="105"/>
    </location>
</feature>
<sequence length="672" mass="78101">MLSPQKTSTDQSPPQSPTKQTKNQRILHDDDDEDVQQIFGEIIEEKSINTHESNIKNDSQPSKPAEKPKIHLEQPKKSPLKPKKGKEKPKKVELKYKNQEEKPKKPTKIQTLLPFIQLKPKQITQVLNIVNKIDWKQEMLRFLGYSQDRIANFRPWAPPNSAISRLASAKPGRSPSYVYWNEKSFDLITKNEKEQNQQNKTSDNIIHLRNVRQKKKIGALNKFKQMKQNHLKMFLYEPQEDYSQEENKINEQENEELKDIPENIEQKENEIQQMIVDKETDENINVVQMDQLAQSDTNDITGSVSEKALFQLNSYLVQKGSQVKYESYPKCKVHSNSENELQHNWIFNPFTSIRTDAKQSKSNIKNSAGNLLEDKKQGENEALISVQTEEFESDCAALNIEQLINAVMNTGLPGSNRKQGQTVDNKIERINTSAKSETFNDSQQQSQQKGNDQITQQSSLIQIQSQSHPSTSSSQQSSNITNIISNASPQATEFMSHFTWRCLIEPLYVSDFPIRIRYPKKSKQQENQSQISSQFSENQNIKGNFVFGETQIGFGYDNNVQNDLNDEKGDNINERVNESQYDNVDDHESEENEDEQQIREIKKKYKVGERNIDDEDEEEELTFTNMKLQRRYERRLLKRNQRKEKYLKSEQEGLLQLEEESDDDEDDDEQDD</sequence>
<feature type="coiled-coil region" evidence="1">
    <location>
        <begin position="250"/>
        <end position="284"/>
    </location>
</feature>
<keyword evidence="1" id="KW-0175">Coiled coil</keyword>
<feature type="region of interest" description="Disordered" evidence="2">
    <location>
        <begin position="641"/>
        <end position="672"/>
    </location>
</feature>
<feature type="region of interest" description="Disordered" evidence="2">
    <location>
        <begin position="578"/>
        <end position="598"/>
    </location>
</feature>
<reference evidence="3 4" key="1">
    <citation type="submission" date="2019-03" db="EMBL/GenBank/DDBJ databases">
        <title>Single cell metagenomics reveals metabolic interactions within the superorganism composed of flagellate Streblomastix strix and complex community of Bacteroidetes bacteria on its surface.</title>
        <authorList>
            <person name="Treitli S.C."/>
            <person name="Kolisko M."/>
            <person name="Husnik F."/>
            <person name="Keeling P."/>
            <person name="Hampl V."/>
        </authorList>
    </citation>
    <scope>NUCLEOTIDE SEQUENCE [LARGE SCALE GENOMIC DNA]</scope>
    <source>
        <strain evidence="3">ST1C</strain>
    </source>
</reference>
<feature type="compositionally biased region" description="Low complexity" evidence="2">
    <location>
        <begin position="442"/>
        <end position="479"/>
    </location>
</feature>
<evidence type="ECO:0000256" key="2">
    <source>
        <dbReference type="SAM" id="MobiDB-lite"/>
    </source>
</evidence>
<feature type="compositionally biased region" description="Basic residues" evidence="2">
    <location>
        <begin position="78"/>
        <end position="89"/>
    </location>
</feature>
<dbReference type="AlphaFoldDB" id="A0A5J4WWB5"/>
<accession>A0A5J4WWB5</accession>
<feature type="non-terminal residue" evidence="3">
    <location>
        <position position="672"/>
    </location>
</feature>
<comment type="caution">
    <text evidence="3">The sequence shown here is derived from an EMBL/GenBank/DDBJ whole genome shotgun (WGS) entry which is preliminary data.</text>
</comment>
<protein>
    <submittedName>
        <fullName evidence="3">Uncharacterized protein</fullName>
    </submittedName>
</protein>
<dbReference type="Proteomes" id="UP000324800">
    <property type="component" value="Unassembled WGS sequence"/>
</dbReference>
<evidence type="ECO:0000256" key="1">
    <source>
        <dbReference type="SAM" id="Coils"/>
    </source>
</evidence>